<comment type="caution">
    <text evidence="6">The sequence shown here is derived from an EMBL/GenBank/DDBJ whole genome shotgun (WGS) entry which is preliminary data.</text>
</comment>
<proteinExistence type="predicted"/>
<dbReference type="Pfam" id="PF00881">
    <property type="entry name" value="Nitroreductase"/>
    <property type="match status" value="1"/>
</dbReference>
<dbReference type="CDD" id="cd02148">
    <property type="entry name" value="RutE-like"/>
    <property type="match status" value="1"/>
</dbReference>
<dbReference type="SUPFAM" id="SSF55469">
    <property type="entry name" value="FMN-dependent nitroreductase-like"/>
    <property type="match status" value="1"/>
</dbReference>
<evidence type="ECO:0000313" key="6">
    <source>
        <dbReference type="EMBL" id="MDT0264164.1"/>
    </source>
</evidence>
<dbReference type="EMBL" id="JAVREH010000074">
    <property type="protein sequence ID" value="MDT0264164.1"/>
    <property type="molecule type" value="Genomic_DNA"/>
</dbReference>
<dbReference type="InterPro" id="IPR000415">
    <property type="entry name" value="Nitroreductase-like"/>
</dbReference>
<dbReference type="GO" id="GO:0035527">
    <property type="term" value="F:3-hydroxypropionate dehydrogenase (NADP+) activity"/>
    <property type="evidence" value="ECO:0007669"/>
    <property type="project" value="UniProtKB-EC"/>
</dbReference>
<keyword evidence="7" id="KW-1185">Reference proteome</keyword>
<evidence type="ECO:0000313" key="7">
    <source>
        <dbReference type="Proteomes" id="UP001183176"/>
    </source>
</evidence>
<dbReference type="PANTHER" id="PTHR43543">
    <property type="entry name" value="MALONIC SEMIALDEHYDE REDUCTASE RUTE-RELATED"/>
    <property type="match status" value="1"/>
</dbReference>
<evidence type="ECO:0000256" key="3">
    <source>
        <dbReference type="ARBA" id="ARBA00022857"/>
    </source>
</evidence>
<protein>
    <submittedName>
        <fullName evidence="6">Malonic semialdehyde reductase</fullName>
        <ecNumber evidence="6">1.1.1.298</ecNumber>
    </submittedName>
</protein>
<sequence length="207" mass="22597">MTDLATSTPAQLATLDAAGRATLFTDARTANTFAPTPVSDAELAEIWDLAKWAPTSANTQPLRILYLRTGPGRERLVPHMNEGNRTKTASAPAVAVLAVDTQFHEHIPTLLPFKPELKDVFAANETMRTTSGTFNATLQAGYYILSVRAHGLAAGPMSGFDAAAIDAEFFPDGRWHAILVINIGHPGPNPWFERLPRLHQQDTLRWT</sequence>
<dbReference type="InterPro" id="IPR029479">
    <property type="entry name" value="Nitroreductase"/>
</dbReference>
<name>A0ABU2JGS3_9ACTN</name>
<keyword evidence="3" id="KW-0521">NADP</keyword>
<organism evidence="6 7">
    <name type="scientific">Jatrophihabitans lederbergiae</name>
    <dbReference type="NCBI Taxonomy" id="3075547"/>
    <lineage>
        <taxon>Bacteria</taxon>
        <taxon>Bacillati</taxon>
        <taxon>Actinomycetota</taxon>
        <taxon>Actinomycetes</taxon>
        <taxon>Jatrophihabitantales</taxon>
        <taxon>Jatrophihabitantaceae</taxon>
        <taxon>Jatrophihabitans</taxon>
    </lineage>
</organism>
<keyword evidence="4 6" id="KW-0560">Oxidoreductase</keyword>
<evidence type="ECO:0000256" key="2">
    <source>
        <dbReference type="ARBA" id="ARBA00022643"/>
    </source>
</evidence>
<dbReference type="PANTHER" id="PTHR43543:SF1">
    <property type="entry name" value="MALONIC SEMIALDEHYDE REDUCTASE RUTE-RELATED"/>
    <property type="match status" value="1"/>
</dbReference>
<keyword evidence="1" id="KW-0285">Flavoprotein</keyword>
<dbReference type="EC" id="1.1.1.298" evidence="6"/>
<dbReference type="InterPro" id="IPR050461">
    <property type="entry name" value="Nitroreductase_HadB/RutE"/>
</dbReference>
<reference evidence="7" key="1">
    <citation type="submission" date="2023-07" db="EMBL/GenBank/DDBJ databases">
        <title>30 novel species of actinomycetes from the DSMZ collection.</title>
        <authorList>
            <person name="Nouioui I."/>
        </authorList>
    </citation>
    <scope>NUCLEOTIDE SEQUENCE [LARGE SCALE GENOMIC DNA]</scope>
    <source>
        <strain evidence="7">DSM 44399</strain>
    </source>
</reference>
<dbReference type="InterPro" id="IPR023936">
    <property type="entry name" value="RutE-like"/>
</dbReference>
<dbReference type="NCBIfam" id="NF003768">
    <property type="entry name" value="PRK05365.1"/>
    <property type="match status" value="1"/>
</dbReference>
<dbReference type="Gene3D" id="3.40.109.10">
    <property type="entry name" value="NADH Oxidase"/>
    <property type="match status" value="1"/>
</dbReference>
<evidence type="ECO:0000256" key="1">
    <source>
        <dbReference type="ARBA" id="ARBA00022630"/>
    </source>
</evidence>
<feature type="domain" description="Nitroreductase" evidence="5">
    <location>
        <begin position="28"/>
        <end position="185"/>
    </location>
</feature>
<gene>
    <name evidence="6" type="ORF">RM423_22600</name>
</gene>
<dbReference type="RefSeq" id="WP_311425306.1">
    <property type="nucleotide sequence ID" value="NZ_JAVREH010000074.1"/>
</dbReference>
<evidence type="ECO:0000256" key="4">
    <source>
        <dbReference type="ARBA" id="ARBA00023002"/>
    </source>
</evidence>
<accession>A0ABU2JGS3</accession>
<evidence type="ECO:0000259" key="5">
    <source>
        <dbReference type="Pfam" id="PF00881"/>
    </source>
</evidence>
<keyword evidence="2" id="KW-0288">FMN</keyword>
<dbReference type="Proteomes" id="UP001183176">
    <property type="component" value="Unassembled WGS sequence"/>
</dbReference>